<evidence type="ECO:0008006" key="5">
    <source>
        <dbReference type="Google" id="ProtNLM"/>
    </source>
</evidence>
<dbReference type="GO" id="GO:0008142">
    <property type="term" value="F:oxysterol binding"/>
    <property type="evidence" value="ECO:0007669"/>
    <property type="project" value="TreeGrafter"/>
</dbReference>
<dbReference type="AlphaFoldDB" id="A0A0D2CMB7"/>
<dbReference type="GeneID" id="27349584"/>
<evidence type="ECO:0000313" key="3">
    <source>
        <dbReference type="EMBL" id="KIW24689.1"/>
    </source>
</evidence>
<dbReference type="OrthoDB" id="14833at2759"/>
<proteinExistence type="inferred from homology"/>
<keyword evidence="4" id="KW-1185">Reference proteome</keyword>
<reference evidence="3 4" key="1">
    <citation type="submission" date="2015-01" db="EMBL/GenBank/DDBJ databases">
        <title>The Genome Sequence of Cladophialophora immunda CBS83496.</title>
        <authorList>
            <consortium name="The Broad Institute Genomics Platform"/>
            <person name="Cuomo C."/>
            <person name="de Hoog S."/>
            <person name="Gorbushina A."/>
            <person name="Stielow B."/>
            <person name="Teixiera M."/>
            <person name="Abouelleil A."/>
            <person name="Chapman S.B."/>
            <person name="Priest M."/>
            <person name="Young S.K."/>
            <person name="Wortman J."/>
            <person name="Nusbaum C."/>
            <person name="Birren B."/>
        </authorList>
    </citation>
    <scope>NUCLEOTIDE SEQUENCE [LARGE SCALE GENOMIC DNA]</scope>
    <source>
        <strain evidence="3 4">CBS 83496</strain>
    </source>
</reference>
<dbReference type="STRING" id="569365.A0A0D2CMB7"/>
<dbReference type="InterPro" id="IPR018494">
    <property type="entry name" value="Oxysterol-bd_CS"/>
</dbReference>
<gene>
    <name evidence="3" type="ORF">PV07_10390</name>
</gene>
<dbReference type="PANTHER" id="PTHR10972">
    <property type="entry name" value="OXYSTEROL-BINDING PROTEIN-RELATED"/>
    <property type="match status" value="1"/>
</dbReference>
<comment type="similarity">
    <text evidence="1 2">Belongs to the OSBP family.</text>
</comment>
<sequence length="386" mass="43649">MEHRSSFKDFIAFLGSIRGDIANITAPPFFLAPLSVVELPSCWTERPSLFIAPTLESDPQNRALRVLEWILCSLKSQFYIGQDVKVGMRKPLNAFLGELFFGQWTDEASAVRMISEQVSHHPPITACYMWDDQHGIRGIGYTRVEMTFTGSLNVKQTGHAILHLDRHDEDYLIPFPPCKVKGFLSGKLYPELYGTCHIISSAGFVSEITFSGQGFFSGTRNHFRAKTYRAADENKTPIYLASGQWSDNFTIRNANDENDVVTCVVDPSSAAPLQMVDISNQDPWESRNTWKHVIAALKEGDIQKVVREKTKLEEAQRAMRKKESAEGAVWEPKFFSSIQSDPTFERLAATTGWQLHAERTKGIWRFDHEKAGKATKPYRGNYTPFG</sequence>
<dbReference type="GO" id="GO:0005829">
    <property type="term" value="C:cytosol"/>
    <property type="evidence" value="ECO:0007669"/>
    <property type="project" value="TreeGrafter"/>
</dbReference>
<accession>A0A0D2CMB7</accession>
<evidence type="ECO:0000313" key="4">
    <source>
        <dbReference type="Proteomes" id="UP000054466"/>
    </source>
</evidence>
<dbReference type="HOGENOM" id="CLU_012334_0_2_1"/>
<dbReference type="EMBL" id="KN847045">
    <property type="protein sequence ID" value="KIW24689.1"/>
    <property type="molecule type" value="Genomic_DNA"/>
</dbReference>
<dbReference type="Proteomes" id="UP000054466">
    <property type="component" value="Unassembled WGS sequence"/>
</dbReference>
<name>A0A0D2CMB7_9EURO</name>
<organism evidence="3 4">
    <name type="scientific">Cladophialophora immunda</name>
    <dbReference type="NCBI Taxonomy" id="569365"/>
    <lineage>
        <taxon>Eukaryota</taxon>
        <taxon>Fungi</taxon>
        <taxon>Dikarya</taxon>
        <taxon>Ascomycota</taxon>
        <taxon>Pezizomycotina</taxon>
        <taxon>Eurotiomycetes</taxon>
        <taxon>Chaetothyriomycetidae</taxon>
        <taxon>Chaetothyriales</taxon>
        <taxon>Herpotrichiellaceae</taxon>
        <taxon>Cladophialophora</taxon>
    </lineage>
</organism>
<dbReference type="VEuPathDB" id="FungiDB:PV07_10390"/>
<dbReference type="Pfam" id="PF01237">
    <property type="entry name" value="Oxysterol_BP"/>
    <property type="match status" value="2"/>
</dbReference>
<evidence type="ECO:0000256" key="1">
    <source>
        <dbReference type="ARBA" id="ARBA00008842"/>
    </source>
</evidence>
<protein>
    <recommendedName>
        <fullName evidence="5">Oxysterol-binding protein</fullName>
    </recommendedName>
</protein>
<dbReference type="SUPFAM" id="SSF144000">
    <property type="entry name" value="Oxysterol-binding protein-like"/>
    <property type="match status" value="1"/>
</dbReference>
<dbReference type="InterPro" id="IPR037239">
    <property type="entry name" value="OSBP_sf"/>
</dbReference>
<evidence type="ECO:0000256" key="2">
    <source>
        <dbReference type="RuleBase" id="RU003844"/>
    </source>
</evidence>
<dbReference type="Gene3D" id="3.30.70.3490">
    <property type="match status" value="1"/>
</dbReference>
<dbReference type="PANTHER" id="PTHR10972:SF92">
    <property type="entry name" value="OXYSTEROL BINDING PROTEIN"/>
    <property type="match status" value="1"/>
</dbReference>
<dbReference type="Gene3D" id="2.40.160.120">
    <property type="match status" value="1"/>
</dbReference>
<dbReference type="GO" id="GO:0016020">
    <property type="term" value="C:membrane"/>
    <property type="evidence" value="ECO:0007669"/>
    <property type="project" value="TreeGrafter"/>
</dbReference>
<dbReference type="PROSITE" id="PS01013">
    <property type="entry name" value="OSBP"/>
    <property type="match status" value="1"/>
</dbReference>
<dbReference type="InterPro" id="IPR000648">
    <property type="entry name" value="Oxysterol-bd"/>
</dbReference>
<dbReference type="RefSeq" id="XP_016244905.1">
    <property type="nucleotide sequence ID" value="XM_016397714.1"/>
</dbReference>
<dbReference type="Gene3D" id="1.10.287.2720">
    <property type="match status" value="1"/>
</dbReference>